<dbReference type="GO" id="GO:0007020">
    <property type="term" value="P:microtubule nucleation"/>
    <property type="evidence" value="ECO:0007669"/>
    <property type="project" value="InterPro"/>
</dbReference>
<evidence type="ECO:0008006" key="11">
    <source>
        <dbReference type="Google" id="ProtNLM"/>
    </source>
</evidence>
<feature type="domain" description="Gamma tubulin complex component C-terminal" evidence="7">
    <location>
        <begin position="548"/>
        <end position="879"/>
    </location>
</feature>
<dbReference type="InterPro" id="IPR040457">
    <property type="entry name" value="GCP_C"/>
</dbReference>
<comment type="similarity">
    <text evidence="2">Belongs to the TUBGCP family.</text>
</comment>
<gene>
    <name evidence="9" type="ORF">MNOR_LOCUS12984</name>
</gene>
<dbReference type="Pfam" id="PF04130">
    <property type="entry name" value="GCP_C_terminal"/>
    <property type="match status" value="1"/>
</dbReference>
<dbReference type="GO" id="GO:0051225">
    <property type="term" value="P:spindle assembly"/>
    <property type="evidence" value="ECO:0007669"/>
    <property type="project" value="TreeGrafter"/>
</dbReference>
<dbReference type="GO" id="GO:0000930">
    <property type="term" value="C:gamma-tubulin complex"/>
    <property type="evidence" value="ECO:0007669"/>
    <property type="project" value="TreeGrafter"/>
</dbReference>
<dbReference type="InterPro" id="IPR041470">
    <property type="entry name" value="GCP_N"/>
</dbReference>
<evidence type="ECO:0000256" key="1">
    <source>
        <dbReference type="ARBA" id="ARBA00004245"/>
    </source>
</evidence>
<dbReference type="GO" id="GO:0000922">
    <property type="term" value="C:spindle pole"/>
    <property type="evidence" value="ECO:0007669"/>
    <property type="project" value="InterPro"/>
</dbReference>
<comment type="caution">
    <text evidence="9">The sequence shown here is derived from an EMBL/GenBank/DDBJ whole genome shotgun (WGS) entry which is preliminary data.</text>
</comment>
<feature type="region of interest" description="Disordered" evidence="6">
    <location>
        <begin position="134"/>
        <end position="172"/>
    </location>
</feature>
<keyword evidence="10" id="KW-1185">Reference proteome</keyword>
<dbReference type="GO" id="GO:0051011">
    <property type="term" value="F:microtubule minus-end binding"/>
    <property type="evidence" value="ECO:0007669"/>
    <property type="project" value="TreeGrafter"/>
</dbReference>
<feature type="region of interest" description="Disordered" evidence="6">
    <location>
        <begin position="94"/>
        <end position="113"/>
    </location>
</feature>
<dbReference type="PANTHER" id="PTHR19302">
    <property type="entry name" value="GAMMA TUBULIN COMPLEX PROTEIN"/>
    <property type="match status" value="1"/>
</dbReference>
<evidence type="ECO:0000259" key="7">
    <source>
        <dbReference type="Pfam" id="PF04130"/>
    </source>
</evidence>
<dbReference type="GO" id="GO:0000278">
    <property type="term" value="P:mitotic cell cycle"/>
    <property type="evidence" value="ECO:0007669"/>
    <property type="project" value="TreeGrafter"/>
</dbReference>
<dbReference type="GO" id="GO:0031122">
    <property type="term" value="P:cytoplasmic microtubule organization"/>
    <property type="evidence" value="ECO:0007669"/>
    <property type="project" value="TreeGrafter"/>
</dbReference>
<dbReference type="GO" id="GO:0043015">
    <property type="term" value="F:gamma-tubulin binding"/>
    <property type="evidence" value="ECO:0007669"/>
    <property type="project" value="InterPro"/>
</dbReference>
<accession>A0AAV2QHA8</accession>
<dbReference type="GO" id="GO:0051321">
    <property type="term" value="P:meiotic cell cycle"/>
    <property type="evidence" value="ECO:0007669"/>
    <property type="project" value="TreeGrafter"/>
</dbReference>
<keyword evidence="4" id="KW-0493">Microtubule</keyword>
<evidence type="ECO:0000256" key="3">
    <source>
        <dbReference type="ARBA" id="ARBA00022490"/>
    </source>
</evidence>
<dbReference type="PANTHER" id="PTHR19302:SF14">
    <property type="entry name" value="GAMMA-TUBULIN COMPLEX COMPONENT 3"/>
    <property type="match status" value="1"/>
</dbReference>
<dbReference type="GO" id="GO:0005874">
    <property type="term" value="C:microtubule"/>
    <property type="evidence" value="ECO:0007669"/>
    <property type="project" value="UniProtKB-KW"/>
</dbReference>
<comment type="subcellular location">
    <subcellularLocation>
        <location evidence="1">Cytoplasm</location>
        <location evidence="1">Cytoskeleton</location>
    </subcellularLocation>
</comment>
<evidence type="ECO:0000256" key="4">
    <source>
        <dbReference type="ARBA" id="ARBA00022701"/>
    </source>
</evidence>
<keyword evidence="3" id="KW-0963">Cytoplasm</keyword>
<proteinExistence type="inferred from homology"/>
<feature type="compositionally biased region" description="Basic and acidic residues" evidence="6">
    <location>
        <begin position="184"/>
        <end position="193"/>
    </location>
</feature>
<dbReference type="Gene3D" id="1.20.120.1900">
    <property type="entry name" value="Gamma-tubulin complex, C-terminal domain"/>
    <property type="match status" value="1"/>
</dbReference>
<reference evidence="9 10" key="1">
    <citation type="submission" date="2024-05" db="EMBL/GenBank/DDBJ databases">
        <authorList>
            <person name="Wallberg A."/>
        </authorList>
    </citation>
    <scope>NUCLEOTIDE SEQUENCE [LARGE SCALE GENOMIC DNA]</scope>
</reference>
<feature type="compositionally biased region" description="Polar residues" evidence="6">
    <location>
        <begin position="143"/>
        <end position="160"/>
    </location>
</feature>
<sequence>MDLHGELLKRLCSHVTGLNEAQLGSHIQYARSIISNAAGNAVQDETILVDRIKRHLVREKRLEDAARFAGLVIKLQKSTVLHKRSSILSLFLSLSQKPGDPSPSPRNGYVNGHHNDEMFPVPCKVYTKMGDLQPLGTNGVHHSPTSNHSGTPASNFSSDKSSPDPISAGGNVPRLIAMYKGSKYDQARHDAPDSNRGGLRPPDRSHSSSPSQHHKHLRDGTSGVPEETLVKEVLYIFQGIEGKMIKYDESKNMYRIDQKVYLSSSKRTLLLKLAEVGWLYNKVQYFCDANSSSNTAGSGRGIGERISSSGLVNQSLVLALKNQLNEFGRLIAVLEAQVKDCGGTSPGGAEITGGLTLRHLLLSTVDPRGSLQVLAMLTEAASGRQGGEVLSAMYQHLHHGDPAHHALVQDCLTLATRPIHIMLNHWLLDGTLNDPHHEFFIASDHTVPDDKLWQDKYSIRWTMLPSFIKPNQALRILATGKSLNFLRVVCQYRAPIAAREAIKDLLQKTTVESLFAQNVSNAIGELVNLTFRETAGHVLEEIRTRHHLLEHLRALRRYLLLGQGDFIHYLMEILEPELAKPAANLYPHNLSSLLETAVAASNAQYESSDILQRLDVRILETSPGDKGWDVFSLDYHVDGPIGTVITAECMRQYLILFNALWRDKHMERILSDMWKQQMATSKLCRHIPVLQGVLHSVHLLSNEMLHLVQQMAYYMTFEVLECSWHSLMSRLETAQSLDDIIAAHNDFLNKVFAGALLDQNSQDVRTHLRTLYTLMMQLQALQERLYNRVTAELEKRSQEHSEIKTRTEAGQFGTSSEVQDKKRKGQKEFSGFVSAIKIELKNMTTTYQGMVHRFLYLLSQHEGDELHQLSVRLDFNEHYHRRDHRLNQHRTYHHKRKSFGGA</sequence>
<feature type="domain" description="Gamma tubulin complex component protein N-terminal" evidence="8">
    <location>
        <begin position="230"/>
        <end position="539"/>
    </location>
</feature>
<name>A0AAV2QHA8_MEGNR</name>
<dbReference type="AlphaFoldDB" id="A0AAV2QHA8"/>
<evidence type="ECO:0000256" key="6">
    <source>
        <dbReference type="SAM" id="MobiDB-lite"/>
    </source>
</evidence>
<evidence type="ECO:0000313" key="10">
    <source>
        <dbReference type="Proteomes" id="UP001497623"/>
    </source>
</evidence>
<dbReference type="Proteomes" id="UP001497623">
    <property type="component" value="Unassembled WGS sequence"/>
</dbReference>
<dbReference type="EMBL" id="CAXKWB010007278">
    <property type="protein sequence ID" value="CAL4086382.1"/>
    <property type="molecule type" value="Genomic_DNA"/>
</dbReference>
<organism evidence="9 10">
    <name type="scientific">Meganyctiphanes norvegica</name>
    <name type="common">Northern krill</name>
    <name type="synonym">Thysanopoda norvegica</name>
    <dbReference type="NCBI Taxonomy" id="48144"/>
    <lineage>
        <taxon>Eukaryota</taxon>
        <taxon>Metazoa</taxon>
        <taxon>Ecdysozoa</taxon>
        <taxon>Arthropoda</taxon>
        <taxon>Crustacea</taxon>
        <taxon>Multicrustacea</taxon>
        <taxon>Malacostraca</taxon>
        <taxon>Eumalacostraca</taxon>
        <taxon>Eucarida</taxon>
        <taxon>Euphausiacea</taxon>
        <taxon>Euphausiidae</taxon>
        <taxon>Meganyctiphanes</taxon>
    </lineage>
</organism>
<feature type="region of interest" description="Disordered" evidence="6">
    <location>
        <begin position="184"/>
        <end position="223"/>
    </location>
</feature>
<evidence type="ECO:0000313" key="9">
    <source>
        <dbReference type="EMBL" id="CAL4086382.1"/>
    </source>
</evidence>
<dbReference type="InterPro" id="IPR007259">
    <property type="entry name" value="GCP"/>
</dbReference>
<feature type="region of interest" description="Disordered" evidence="6">
    <location>
        <begin position="797"/>
        <end position="824"/>
    </location>
</feature>
<protein>
    <recommendedName>
        <fullName evidence="11">Gamma-tubulin complex component</fullName>
    </recommendedName>
</protein>
<evidence type="ECO:0000259" key="8">
    <source>
        <dbReference type="Pfam" id="PF17681"/>
    </source>
</evidence>
<evidence type="ECO:0000256" key="2">
    <source>
        <dbReference type="ARBA" id="ARBA00010337"/>
    </source>
</evidence>
<keyword evidence="5" id="KW-0206">Cytoskeleton</keyword>
<evidence type="ECO:0000256" key="5">
    <source>
        <dbReference type="ARBA" id="ARBA00023212"/>
    </source>
</evidence>
<feature type="compositionally biased region" description="Basic and acidic residues" evidence="6">
    <location>
        <begin position="797"/>
        <end position="807"/>
    </location>
</feature>
<dbReference type="InterPro" id="IPR042241">
    <property type="entry name" value="GCP_C_sf"/>
</dbReference>
<dbReference type="Pfam" id="PF17681">
    <property type="entry name" value="GCP_N_terminal"/>
    <property type="match status" value="1"/>
</dbReference>
<feature type="non-terminal residue" evidence="9">
    <location>
        <position position="902"/>
    </location>
</feature>